<gene>
    <name evidence="2" type="ORF">C8D99_106136</name>
</gene>
<dbReference type="EMBL" id="SORI01000006">
    <property type="protein sequence ID" value="TDY61281.1"/>
    <property type="molecule type" value="Genomic_DNA"/>
</dbReference>
<proteinExistence type="predicted"/>
<evidence type="ECO:0000313" key="2">
    <source>
        <dbReference type="EMBL" id="TDY61281.1"/>
    </source>
</evidence>
<dbReference type="Pfam" id="PF12697">
    <property type="entry name" value="Abhydrolase_6"/>
    <property type="match status" value="1"/>
</dbReference>
<protein>
    <recommendedName>
        <fullName evidence="1">AB hydrolase-1 domain-containing protein</fullName>
    </recommendedName>
</protein>
<dbReference type="Gene3D" id="3.40.50.1820">
    <property type="entry name" value="alpha/beta hydrolase"/>
    <property type="match status" value="1"/>
</dbReference>
<feature type="domain" description="AB hydrolase-1" evidence="1">
    <location>
        <begin position="46"/>
        <end position="172"/>
    </location>
</feature>
<dbReference type="RefSeq" id="WP_133957329.1">
    <property type="nucleotide sequence ID" value="NZ_SORI01000006.1"/>
</dbReference>
<accession>A0A4V3HGH6</accession>
<reference evidence="2 3" key="1">
    <citation type="submission" date="2019-03" db="EMBL/GenBank/DDBJ databases">
        <title>Genomic Encyclopedia of Type Strains, Phase IV (KMG-IV): sequencing the most valuable type-strain genomes for metagenomic binning, comparative biology and taxonomic classification.</title>
        <authorList>
            <person name="Goeker M."/>
        </authorList>
    </citation>
    <scope>NUCLEOTIDE SEQUENCE [LARGE SCALE GENOMIC DNA]</scope>
    <source>
        <strain evidence="2 3">DSM 25964</strain>
    </source>
</reference>
<dbReference type="AlphaFoldDB" id="A0A4V3HGH6"/>
<comment type="caution">
    <text evidence="2">The sequence shown here is derived from an EMBL/GenBank/DDBJ whole genome shotgun (WGS) entry which is preliminary data.</text>
</comment>
<name>A0A4V3HGH6_9BACT</name>
<dbReference type="Proteomes" id="UP000295066">
    <property type="component" value="Unassembled WGS sequence"/>
</dbReference>
<dbReference type="OrthoDB" id="358525at2"/>
<dbReference type="InterPro" id="IPR029058">
    <property type="entry name" value="AB_hydrolase_fold"/>
</dbReference>
<dbReference type="InterPro" id="IPR000073">
    <property type="entry name" value="AB_hydrolase_1"/>
</dbReference>
<organism evidence="2 3">
    <name type="scientific">Aminivibrio pyruvatiphilus</name>
    <dbReference type="NCBI Taxonomy" id="1005740"/>
    <lineage>
        <taxon>Bacteria</taxon>
        <taxon>Thermotogati</taxon>
        <taxon>Synergistota</taxon>
        <taxon>Synergistia</taxon>
        <taxon>Synergistales</taxon>
        <taxon>Aminobacteriaceae</taxon>
        <taxon>Aminivibrio</taxon>
    </lineage>
</organism>
<sequence length="233" mass="26862">MITEKQTIGTIPALLFGAPSNRLFLYVHSKGSQKEEAEMLAREVVPRGYRVLAFDLPEHGGRKNDPRPCTVQNGVRDLQAVHKAVKGSCSSISLYACSLGAYFSLVAWRDVIFRKSLFLSPVLDMERLIRNMMRWTGVTEERLREEKEIPTPFGETLSWEYYEYVRAHPVDIWNSPTSILYGENDTLTERDVLDSFAKKFSCRVSVMKDGEHYFHTPGQLRFLENWLGEQDYQ</sequence>
<keyword evidence="3" id="KW-1185">Reference proteome</keyword>
<evidence type="ECO:0000313" key="3">
    <source>
        <dbReference type="Proteomes" id="UP000295066"/>
    </source>
</evidence>
<evidence type="ECO:0000259" key="1">
    <source>
        <dbReference type="Pfam" id="PF12697"/>
    </source>
</evidence>
<dbReference type="SUPFAM" id="SSF53474">
    <property type="entry name" value="alpha/beta-Hydrolases"/>
    <property type="match status" value="1"/>
</dbReference>